<accession>A0A8S1J0R3</accession>
<name>A0A8S1J0R3_9CHLO</name>
<dbReference type="AlphaFoldDB" id="A0A8S1J0R3"/>
<organism evidence="1 2">
    <name type="scientific">Ostreobium quekettii</name>
    <dbReference type="NCBI Taxonomy" id="121088"/>
    <lineage>
        <taxon>Eukaryota</taxon>
        <taxon>Viridiplantae</taxon>
        <taxon>Chlorophyta</taxon>
        <taxon>core chlorophytes</taxon>
        <taxon>Ulvophyceae</taxon>
        <taxon>TCBD clade</taxon>
        <taxon>Bryopsidales</taxon>
        <taxon>Ostreobineae</taxon>
        <taxon>Ostreobiaceae</taxon>
        <taxon>Ostreobium</taxon>
    </lineage>
</organism>
<dbReference type="Proteomes" id="UP000708148">
    <property type="component" value="Unassembled WGS sequence"/>
</dbReference>
<comment type="caution">
    <text evidence="1">The sequence shown here is derived from an EMBL/GenBank/DDBJ whole genome shotgun (WGS) entry which is preliminary data.</text>
</comment>
<proteinExistence type="predicted"/>
<sequence>MVVPRTFRSPSVRPCALEAHLWSRLPLSFRWRGSARATACIRAKQLQLGQEVDIERVLITQGEISEQVEALGRQLADDYCDKRPLFIGYS</sequence>
<keyword evidence="2" id="KW-1185">Reference proteome</keyword>
<protein>
    <submittedName>
        <fullName evidence="1">Uncharacterized protein</fullName>
    </submittedName>
</protein>
<reference evidence="1" key="1">
    <citation type="submission" date="2020-12" db="EMBL/GenBank/DDBJ databases">
        <authorList>
            <person name="Iha C."/>
        </authorList>
    </citation>
    <scope>NUCLEOTIDE SEQUENCE</scope>
</reference>
<dbReference type="EMBL" id="CAJHUC010001335">
    <property type="protein sequence ID" value="CAD7700754.1"/>
    <property type="molecule type" value="Genomic_DNA"/>
</dbReference>
<evidence type="ECO:0000313" key="2">
    <source>
        <dbReference type="Proteomes" id="UP000708148"/>
    </source>
</evidence>
<gene>
    <name evidence="1" type="ORF">OSTQU699_LOCUS6113</name>
</gene>
<evidence type="ECO:0000313" key="1">
    <source>
        <dbReference type="EMBL" id="CAD7700754.1"/>
    </source>
</evidence>